<evidence type="ECO:0000313" key="9">
    <source>
        <dbReference type="EMBL" id="CEP18693.1"/>
    </source>
</evidence>
<keyword evidence="2" id="KW-0813">Transport</keyword>
<evidence type="ECO:0000256" key="5">
    <source>
        <dbReference type="ARBA" id="ARBA00022989"/>
    </source>
</evidence>
<evidence type="ECO:0000256" key="2">
    <source>
        <dbReference type="ARBA" id="ARBA00022448"/>
    </source>
</evidence>
<keyword evidence="5 8" id="KW-1133">Transmembrane helix</keyword>
<dbReference type="PANTHER" id="PTHR10778">
    <property type="entry name" value="SOLUTE CARRIER FAMILY 35 MEMBER B"/>
    <property type="match status" value="1"/>
</dbReference>
<proteinExistence type="predicted"/>
<dbReference type="AlphaFoldDB" id="A0A0B7NTU9"/>
<evidence type="ECO:0000256" key="3">
    <source>
        <dbReference type="ARBA" id="ARBA00022597"/>
    </source>
</evidence>
<dbReference type="GO" id="GO:0005464">
    <property type="term" value="F:UDP-xylose transmembrane transporter activity"/>
    <property type="evidence" value="ECO:0007669"/>
    <property type="project" value="TreeGrafter"/>
</dbReference>
<dbReference type="OrthoDB" id="999962at2759"/>
<dbReference type="STRING" id="35722.A0A0B7NTU9"/>
<feature type="transmembrane region" description="Helical" evidence="8">
    <location>
        <begin position="331"/>
        <end position="348"/>
    </location>
</feature>
<keyword evidence="6 8" id="KW-0472">Membrane</keyword>
<dbReference type="InterPro" id="IPR013657">
    <property type="entry name" value="SCL35B1-4/HUT1"/>
</dbReference>
<name>A0A0B7NTU9_9FUNG</name>
<dbReference type="Proteomes" id="UP000054107">
    <property type="component" value="Unassembled WGS sequence"/>
</dbReference>
<dbReference type="Pfam" id="PF08449">
    <property type="entry name" value="UAA"/>
    <property type="match status" value="1"/>
</dbReference>
<evidence type="ECO:0000256" key="6">
    <source>
        <dbReference type="ARBA" id="ARBA00023136"/>
    </source>
</evidence>
<sequence>MNSSDGFAEALIHMVASDMPMILALIFGGCCSNVFALEVLVTDAPKSGQLITFGQFLFVAVEGLRNQITWGKYGPKLKPTVVPLSNWFFLVTMFFIVSILNNLALGYNISVPLHIIFRSGGLIVNMILGGLILKKRYSWDQIIGVLFVTAGVIWATLDNASAHTENNPGSTTEFVTGILLLLIAMILSAGMGLFQEVTYKKYGKQWREGLFYTHFLAIPFFLLFYKDLSNQVVAYNKSPLMSIPALMDQVPFLGYLGDILPTALVETLQSIQMRKLWAFLLMNMLTQYVCIAGVNRMTSVATSLTLNLVLNLRKFSSLMFSILYFKNDFGFGAKMGSFLVFVGTLIYTRAGLQANSRSPNATGAATAATIPPQQQASIPSKKSN</sequence>
<accession>A0A0B7NTU9</accession>
<dbReference type="GO" id="GO:0005462">
    <property type="term" value="F:UDP-N-acetylglucosamine transmembrane transporter activity"/>
    <property type="evidence" value="ECO:0007669"/>
    <property type="project" value="TreeGrafter"/>
</dbReference>
<dbReference type="EMBL" id="LN733886">
    <property type="protein sequence ID" value="CEP18693.1"/>
    <property type="molecule type" value="Genomic_DNA"/>
</dbReference>
<evidence type="ECO:0000256" key="1">
    <source>
        <dbReference type="ARBA" id="ARBA00004127"/>
    </source>
</evidence>
<comment type="subcellular location">
    <subcellularLocation>
        <location evidence="1">Endomembrane system</location>
        <topology evidence="1">Multi-pass membrane protein</topology>
    </subcellularLocation>
</comment>
<keyword evidence="3" id="KW-0762">Sugar transport</keyword>
<feature type="transmembrane region" description="Helical" evidence="8">
    <location>
        <begin position="115"/>
        <end position="133"/>
    </location>
</feature>
<evidence type="ECO:0000256" key="7">
    <source>
        <dbReference type="SAM" id="MobiDB-lite"/>
    </source>
</evidence>
<keyword evidence="4 8" id="KW-0812">Transmembrane</keyword>
<reference evidence="9 10" key="1">
    <citation type="submission" date="2014-09" db="EMBL/GenBank/DDBJ databases">
        <authorList>
            <person name="Ellenberger Sabrina"/>
        </authorList>
    </citation>
    <scope>NUCLEOTIDE SEQUENCE [LARGE SCALE GENOMIC DNA]</scope>
    <source>
        <strain evidence="9 10">CBS 412.66</strain>
    </source>
</reference>
<feature type="transmembrane region" description="Helical" evidence="8">
    <location>
        <begin position="174"/>
        <end position="194"/>
    </location>
</feature>
<evidence type="ECO:0000256" key="4">
    <source>
        <dbReference type="ARBA" id="ARBA00022692"/>
    </source>
</evidence>
<evidence type="ECO:0008006" key="11">
    <source>
        <dbReference type="Google" id="ProtNLM"/>
    </source>
</evidence>
<organism evidence="9 10">
    <name type="scientific">Parasitella parasitica</name>
    <dbReference type="NCBI Taxonomy" id="35722"/>
    <lineage>
        <taxon>Eukaryota</taxon>
        <taxon>Fungi</taxon>
        <taxon>Fungi incertae sedis</taxon>
        <taxon>Mucoromycota</taxon>
        <taxon>Mucoromycotina</taxon>
        <taxon>Mucoromycetes</taxon>
        <taxon>Mucorales</taxon>
        <taxon>Mucorineae</taxon>
        <taxon>Mucoraceae</taxon>
        <taxon>Parasitella</taxon>
    </lineage>
</organism>
<feature type="transmembrane region" description="Helical" evidence="8">
    <location>
        <begin position="21"/>
        <end position="41"/>
    </location>
</feature>
<evidence type="ECO:0000256" key="8">
    <source>
        <dbReference type="SAM" id="Phobius"/>
    </source>
</evidence>
<dbReference type="GO" id="GO:0005789">
    <property type="term" value="C:endoplasmic reticulum membrane"/>
    <property type="evidence" value="ECO:0007669"/>
    <property type="project" value="TreeGrafter"/>
</dbReference>
<evidence type="ECO:0000313" key="10">
    <source>
        <dbReference type="Proteomes" id="UP000054107"/>
    </source>
</evidence>
<dbReference type="GO" id="GO:0000139">
    <property type="term" value="C:Golgi membrane"/>
    <property type="evidence" value="ECO:0007669"/>
    <property type="project" value="TreeGrafter"/>
</dbReference>
<feature type="transmembrane region" description="Helical" evidence="8">
    <location>
        <begin position="84"/>
        <end position="109"/>
    </location>
</feature>
<feature type="transmembrane region" description="Helical" evidence="8">
    <location>
        <begin position="142"/>
        <end position="162"/>
    </location>
</feature>
<feature type="transmembrane region" description="Helical" evidence="8">
    <location>
        <begin position="206"/>
        <end position="225"/>
    </location>
</feature>
<feature type="region of interest" description="Disordered" evidence="7">
    <location>
        <begin position="363"/>
        <end position="384"/>
    </location>
</feature>
<dbReference type="PANTHER" id="PTHR10778:SF4">
    <property type="entry name" value="NUCLEOTIDE SUGAR TRANSPORTER SLC35B4"/>
    <property type="match status" value="1"/>
</dbReference>
<protein>
    <recommendedName>
        <fullName evidence="11">Sugar phosphate transporter domain-containing protein</fullName>
    </recommendedName>
</protein>
<keyword evidence="10" id="KW-1185">Reference proteome</keyword>
<dbReference type="InterPro" id="IPR037185">
    <property type="entry name" value="EmrE-like"/>
</dbReference>
<gene>
    <name evidence="9" type="primary">PARPA_13000.1 scaffold 45703</name>
</gene>
<dbReference type="SUPFAM" id="SSF103481">
    <property type="entry name" value="Multidrug resistance efflux transporter EmrE"/>
    <property type="match status" value="1"/>
</dbReference>